<comment type="similarity">
    <text evidence="1 13 17">Belongs to the NAD-dependent glycerol-3-phosphate dehydrogenase family.</text>
</comment>
<dbReference type="PANTHER" id="PTHR11728:SF1">
    <property type="entry name" value="GLYCEROL-3-PHOSPHATE DEHYDROGENASE [NAD(+)] 2, CHLOROPLASTIC"/>
    <property type="match status" value="1"/>
</dbReference>
<dbReference type="OrthoDB" id="9812273at2"/>
<evidence type="ECO:0000259" key="18">
    <source>
        <dbReference type="Pfam" id="PF01210"/>
    </source>
</evidence>
<feature type="binding site" evidence="13">
    <location>
        <position position="194"/>
    </location>
    <ligand>
        <name>sn-glycerol 3-phosphate</name>
        <dbReference type="ChEBI" id="CHEBI:57597"/>
    </ligand>
</feature>
<keyword evidence="6 13" id="KW-0443">Lipid metabolism</keyword>
<dbReference type="EC" id="1.1.1.94" evidence="10 13"/>
<dbReference type="SUPFAM" id="SSF48179">
    <property type="entry name" value="6-phosphogluconate dehydrogenase C-terminal domain-like"/>
    <property type="match status" value="1"/>
</dbReference>
<dbReference type="GO" id="GO:0046168">
    <property type="term" value="P:glycerol-3-phosphate catabolic process"/>
    <property type="evidence" value="ECO:0007669"/>
    <property type="project" value="InterPro"/>
</dbReference>
<feature type="binding site" evidence="13">
    <location>
        <position position="258"/>
    </location>
    <ligand>
        <name>NADPH</name>
        <dbReference type="ChEBI" id="CHEBI:57783"/>
    </ligand>
</feature>
<name>A0A3T1D4Z4_9BACL</name>
<evidence type="ECO:0000256" key="7">
    <source>
        <dbReference type="ARBA" id="ARBA00023209"/>
    </source>
</evidence>
<keyword evidence="13" id="KW-0963">Cytoplasm</keyword>
<dbReference type="KEGG" id="cohn:KCTCHS21_25820"/>
<dbReference type="InterPro" id="IPR006168">
    <property type="entry name" value="G3P_DH_NAD-dep"/>
</dbReference>
<dbReference type="GO" id="GO:0008654">
    <property type="term" value="P:phospholipid biosynthetic process"/>
    <property type="evidence" value="ECO:0007669"/>
    <property type="project" value="UniProtKB-KW"/>
</dbReference>
<dbReference type="UniPathway" id="UPA00940"/>
<dbReference type="InterPro" id="IPR036291">
    <property type="entry name" value="NAD(P)-bd_dom_sf"/>
</dbReference>
<evidence type="ECO:0000256" key="10">
    <source>
        <dbReference type="ARBA" id="ARBA00066687"/>
    </source>
</evidence>
<dbReference type="NCBIfam" id="NF000942">
    <property type="entry name" value="PRK00094.1-4"/>
    <property type="match status" value="1"/>
</dbReference>
<dbReference type="PROSITE" id="PS00957">
    <property type="entry name" value="NAD_G3PDH"/>
    <property type="match status" value="1"/>
</dbReference>
<feature type="binding site" evidence="13">
    <location>
        <position position="34"/>
    </location>
    <ligand>
        <name>NADPH</name>
        <dbReference type="ChEBI" id="CHEBI:57783"/>
    </ligand>
</feature>
<keyword evidence="7 13" id="KW-0594">Phospholipid biosynthesis</keyword>
<comment type="pathway">
    <text evidence="13">Membrane lipid metabolism; glycerophospholipid metabolism.</text>
</comment>
<keyword evidence="3 13" id="KW-0521">NADP</keyword>
<dbReference type="Gene3D" id="3.40.50.720">
    <property type="entry name" value="NAD(P)-binding Rossmann-like Domain"/>
    <property type="match status" value="1"/>
</dbReference>
<comment type="caution">
    <text evidence="13">Lacks conserved residue(s) required for the propagation of feature annotation.</text>
</comment>
<feature type="domain" description="Glycerol-3-phosphate dehydrogenase NAD-dependent N-terminal" evidence="18">
    <location>
        <begin position="5"/>
        <end position="162"/>
    </location>
</feature>
<evidence type="ECO:0000256" key="17">
    <source>
        <dbReference type="RuleBase" id="RU000437"/>
    </source>
</evidence>
<gene>
    <name evidence="13 20" type="primary">gpsA</name>
    <name evidence="20" type="ORF">KCTCHS21_25820</name>
</gene>
<keyword evidence="5 13" id="KW-0520">NAD</keyword>
<dbReference type="PANTHER" id="PTHR11728">
    <property type="entry name" value="GLYCEROL-3-PHOSPHATE DEHYDROGENASE"/>
    <property type="match status" value="1"/>
</dbReference>
<comment type="function">
    <text evidence="13">Catalyzes the reduction of the glycolytic intermediate dihydroxyacetone phosphate (DHAP) to sn-glycerol 3-phosphate (G3P), the key precursor for phospholipid synthesis.</text>
</comment>
<evidence type="ECO:0000256" key="5">
    <source>
        <dbReference type="ARBA" id="ARBA00023027"/>
    </source>
</evidence>
<feature type="domain" description="Glycerol-3-phosphate dehydrogenase NAD-dependent C-terminal" evidence="19">
    <location>
        <begin position="183"/>
        <end position="323"/>
    </location>
</feature>
<evidence type="ECO:0000256" key="9">
    <source>
        <dbReference type="ARBA" id="ARBA00052716"/>
    </source>
</evidence>
<evidence type="ECO:0000256" key="15">
    <source>
        <dbReference type="PIRSR" id="PIRSR000114-2"/>
    </source>
</evidence>
<dbReference type="PIRSF" id="PIRSF000114">
    <property type="entry name" value="Glycerol-3-P_dh"/>
    <property type="match status" value="1"/>
</dbReference>
<dbReference type="InterPro" id="IPR011128">
    <property type="entry name" value="G3P_DH_NAD-dep_N"/>
</dbReference>
<evidence type="ECO:0000256" key="1">
    <source>
        <dbReference type="ARBA" id="ARBA00011009"/>
    </source>
</evidence>
<evidence type="ECO:0000256" key="6">
    <source>
        <dbReference type="ARBA" id="ARBA00023098"/>
    </source>
</evidence>
<dbReference type="HAMAP" id="MF_00394">
    <property type="entry name" value="NAD_Glyc3P_dehydrog"/>
    <property type="match status" value="1"/>
</dbReference>
<feature type="binding site" evidence="13">
    <location>
        <position position="138"/>
    </location>
    <ligand>
        <name>sn-glycerol 3-phosphate</name>
        <dbReference type="ChEBI" id="CHEBI:57597"/>
    </ligand>
</feature>
<proteinExistence type="inferred from homology"/>
<dbReference type="GO" id="GO:0005829">
    <property type="term" value="C:cytosol"/>
    <property type="evidence" value="ECO:0007669"/>
    <property type="project" value="TreeGrafter"/>
</dbReference>
<feature type="binding site" evidence="13">
    <location>
        <position position="140"/>
    </location>
    <ligand>
        <name>sn-glycerol 3-phosphate</name>
        <dbReference type="ChEBI" id="CHEBI:57597"/>
    </ligand>
</feature>
<evidence type="ECO:0000256" key="11">
    <source>
        <dbReference type="ARBA" id="ARBA00069372"/>
    </source>
</evidence>
<dbReference type="GO" id="GO:0141152">
    <property type="term" value="F:glycerol-3-phosphate dehydrogenase (NAD+) activity"/>
    <property type="evidence" value="ECO:0007669"/>
    <property type="project" value="RHEA"/>
</dbReference>
<dbReference type="Gene3D" id="1.10.1040.10">
    <property type="entry name" value="N-(1-d-carboxylethyl)-l-norvaline Dehydrogenase, domain 2"/>
    <property type="match status" value="1"/>
</dbReference>
<evidence type="ECO:0000256" key="13">
    <source>
        <dbReference type="HAMAP-Rule" id="MF_00394"/>
    </source>
</evidence>
<dbReference type="InterPro" id="IPR008927">
    <property type="entry name" value="6-PGluconate_DH-like_C_sf"/>
</dbReference>
<dbReference type="NCBIfam" id="NF000940">
    <property type="entry name" value="PRK00094.1-2"/>
    <property type="match status" value="1"/>
</dbReference>
<feature type="binding site" evidence="15">
    <location>
        <begin position="258"/>
        <end position="259"/>
    </location>
    <ligand>
        <name>substrate</name>
    </ligand>
</feature>
<evidence type="ECO:0000256" key="2">
    <source>
        <dbReference type="ARBA" id="ARBA00022516"/>
    </source>
</evidence>
<evidence type="ECO:0000256" key="4">
    <source>
        <dbReference type="ARBA" id="ARBA00023002"/>
    </source>
</evidence>
<dbReference type="NCBIfam" id="NF000941">
    <property type="entry name" value="PRK00094.1-3"/>
    <property type="match status" value="1"/>
</dbReference>
<keyword evidence="4 13" id="KW-0560">Oxidoreductase</keyword>
<feature type="binding site" evidence="16">
    <location>
        <position position="142"/>
    </location>
    <ligand>
        <name>NAD(+)</name>
        <dbReference type="ChEBI" id="CHEBI:57540"/>
    </ligand>
</feature>
<feature type="binding site" evidence="13">
    <location>
        <position position="247"/>
    </location>
    <ligand>
        <name>sn-glycerol 3-phosphate</name>
        <dbReference type="ChEBI" id="CHEBI:57597"/>
    </ligand>
</feature>
<dbReference type="Proteomes" id="UP000289856">
    <property type="component" value="Chromosome"/>
</dbReference>
<evidence type="ECO:0000259" key="19">
    <source>
        <dbReference type="Pfam" id="PF07479"/>
    </source>
</evidence>
<dbReference type="GO" id="GO:0046167">
    <property type="term" value="P:glycerol-3-phosphate biosynthetic process"/>
    <property type="evidence" value="ECO:0007669"/>
    <property type="project" value="UniProtKB-UniRule"/>
</dbReference>
<keyword evidence="13" id="KW-0547">Nucleotide-binding</keyword>
<feature type="binding site" evidence="13">
    <location>
        <position position="108"/>
    </location>
    <ligand>
        <name>NADPH</name>
        <dbReference type="ChEBI" id="CHEBI:57783"/>
    </ligand>
</feature>
<evidence type="ECO:0000313" key="20">
    <source>
        <dbReference type="EMBL" id="BBI33183.1"/>
    </source>
</evidence>
<keyword evidence="2 13" id="KW-0444">Lipid biosynthesis</keyword>
<feature type="binding site" evidence="13">
    <location>
        <position position="284"/>
    </location>
    <ligand>
        <name>NADPH</name>
        <dbReference type="ChEBI" id="CHEBI:57783"/>
    </ligand>
</feature>
<dbReference type="GO" id="GO:0006650">
    <property type="term" value="P:glycerophospholipid metabolic process"/>
    <property type="evidence" value="ECO:0007669"/>
    <property type="project" value="UniProtKB-UniRule"/>
</dbReference>
<keyword evidence="8 13" id="KW-1208">Phospholipid metabolism</keyword>
<feature type="binding site" evidence="13">
    <location>
        <position position="258"/>
    </location>
    <ligand>
        <name>sn-glycerol 3-phosphate</name>
        <dbReference type="ChEBI" id="CHEBI:57597"/>
    </ligand>
</feature>
<reference evidence="20 21" key="1">
    <citation type="submission" date="2019-01" db="EMBL/GenBank/DDBJ databases">
        <title>Complete genome sequence of Cohnella hallensis HS21 isolated from Korean fir (Abies koreana) rhizospheric soil.</title>
        <authorList>
            <person name="Jiang L."/>
            <person name="Kang S.W."/>
            <person name="Kim S."/>
            <person name="Jung J."/>
            <person name="Kim C.Y."/>
            <person name="Kim D.H."/>
            <person name="Kim S.W."/>
            <person name="Lee J."/>
        </authorList>
    </citation>
    <scope>NUCLEOTIDE SEQUENCE [LARGE SCALE GENOMIC DNA]</scope>
    <source>
        <strain evidence="20 21">HS21</strain>
    </source>
</reference>
<feature type="binding site" evidence="13">
    <location>
        <position position="142"/>
    </location>
    <ligand>
        <name>NADPH</name>
        <dbReference type="ChEBI" id="CHEBI:57783"/>
    </ligand>
</feature>
<dbReference type="PRINTS" id="PR00077">
    <property type="entry name" value="GPDHDRGNASE"/>
</dbReference>
<evidence type="ECO:0000256" key="16">
    <source>
        <dbReference type="PIRSR" id="PIRSR000114-3"/>
    </source>
</evidence>
<comment type="subcellular location">
    <subcellularLocation>
        <location evidence="13">Cytoplasm</location>
    </subcellularLocation>
</comment>
<feature type="binding site" evidence="13">
    <location>
        <position position="108"/>
    </location>
    <ligand>
        <name>sn-glycerol 3-phosphate</name>
        <dbReference type="ChEBI" id="CHEBI:57597"/>
    </ligand>
</feature>
<feature type="binding site" evidence="13">
    <location>
        <position position="259"/>
    </location>
    <ligand>
        <name>sn-glycerol 3-phosphate</name>
        <dbReference type="ChEBI" id="CHEBI:57597"/>
    </ligand>
</feature>
<dbReference type="InterPro" id="IPR006109">
    <property type="entry name" value="G3P_DH_NAD-dep_C"/>
</dbReference>
<dbReference type="GO" id="GO:0141153">
    <property type="term" value="F:glycerol-3-phosphate dehydrogenase (NADP+) activity"/>
    <property type="evidence" value="ECO:0007669"/>
    <property type="project" value="RHEA"/>
</dbReference>
<feature type="binding site" evidence="13">
    <location>
        <position position="257"/>
    </location>
    <ligand>
        <name>sn-glycerol 3-phosphate</name>
        <dbReference type="ChEBI" id="CHEBI:57597"/>
    </ligand>
</feature>
<feature type="binding site" evidence="16">
    <location>
        <position position="258"/>
    </location>
    <ligand>
        <name>NAD(+)</name>
        <dbReference type="ChEBI" id="CHEBI:57540"/>
    </ligand>
</feature>
<dbReference type="FunFam" id="1.10.1040.10:FF:000001">
    <property type="entry name" value="Glycerol-3-phosphate dehydrogenase [NAD(P)+]"/>
    <property type="match status" value="1"/>
</dbReference>
<evidence type="ECO:0000256" key="8">
    <source>
        <dbReference type="ARBA" id="ARBA00023264"/>
    </source>
</evidence>
<dbReference type="AlphaFoldDB" id="A0A3T1D4Z4"/>
<dbReference type="InterPro" id="IPR013328">
    <property type="entry name" value="6PGD_dom2"/>
</dbReference>
<dbReference type="Pfam" id="PF07479">
    <property type="entry name" value="NAD_Gly3P_dh_C"/>
    <property type="match status" value="1"/>
</dbReference>
<evidence type="ECO:0000256" key="3">
    <source>
        <dbReference type="ARBA" id="ARBA00022857"/>
    </source>
</evidence>
<protein>
    <recommendedName>
        <fullName evidence="11 13">Glycerol-3-phosphate dehydrogenase [NAD(P)+]</fullName>
        <ecNumber evidence="10 13">1.1.1.94</ecNumber>
    </recommendedName>
    <alternativeName>
        <fullName evidence="13">NAD(P)(+)-dependent glycerol-3-phosphate dehydrogenase</fullName>
    </alternativeName>
    <alternativeName>
        <fullName evidence="12 13">NAD(P)H-dependent dihydroxyacetone-phosphate reductase</fullName>
    </alternativeName>
</protein>
<dbReference type="Pfam" id="PF01210">
    <property type="entry name" value="NAD_Gly3P_dh_N"/>
    <property type="match status" value="1"/>
</dbReference>
<evidence type="ECO:0000256" key="12">
    <source>
        <dbReference type="ARBA" id="ARBA00080511"/>
    </source>
</evidence>
<dbReference type="GO" id="GO:0005975">
    <property type="term" value="P:carbohydrate metabolic process"/>
    <property type="evidence" value="ECO:0007669"/>
    <property type="project" value="InterPro"/>
</dbReference>
<feature type="binding site" evidence="13">
    <location>
        <position position="13"/>
    </location>
    <ligand>
        <name>NADPH</name>
        <dbReference type="ChEBI" id="CHEBI:57783"/>
    </ligand>
</feature>
<dbReference type="EMBL" id="AP019400">
    <property type="protein sequence ID" value="BBI33183.1"/>
    <property type="molecule type" value="Genomic_DNA"/>
</dbReference>
<feature type="binding site" evidence="13">
    <location>
        <position position="282"/>
    </location>
    <ligand>
        <name>NADPH</name>
        <dbReference type="ChEBI" id="CHEBI:57783"/>
    </ligand>
</feature>
<feature type="active site" description="Proton acceptor" evidence="13 14">
    <location>
        <position position="194"/>
    </location>
</feature>
<keyword evidence="21" id="KW-1185">Reference proteome</keyword>
<organism evidence="20 21">
    <name type="scientific">Cohnella abietis</name>
    <dbReference type="NCBI Taxonomy" id="2507935"/>
    <lineage>
        <taxon>Bacteria</taxon>
        <taxon>Bacillati</taxon>
        <taxon>Bacillota</taxon>
        <taxon>Bacilli</taxon>
        <taxon>Bacillales</taxon>
        <taxon>Paenibacillaceae</taxon>
        <taxon>Cohnella</taxon>
    </lineage>
</organism>
<feature type="binding site" evidence="15">
    <location>
        <position position="108"/>
    </location>
    <ligand>
        <name>substrate</name>
    </ligand>
</feature>
<comment type="catalytic activity">
    <reaction evidence="9">
        <text>sn-glycerol 3-phosphate + NADP(+) = dihydroxyacetone phosphate + NADPH + H(+)</text>
        <dbReference type="Rhea" id="RHEA:11096"/>
        <dbReference type="ChEBI" id="CHEBI:15378"/>
        <dbReference type="ChEBI" id="CHEBI:57597"/>
        <dbReference type="ChEBI" id="CHEBI:57642"/>
        <dbReference type="ChEBI" id="CHEBI:57783"/>
        <dbReference type="ChEBI" id="CHEBI:58349"/>
        <dbReference type="EC" id="1.1.1.94"/>
    </reaction>
    <physiologicalReaction direction="right-to-left" evidence="9">
        <dbReference type="Rhea" id="RHEA:11098"/>
    </physiologicalReaction>
</comment>
<dbReference type="FunFam" id="3.40.50.720:FF:000019">
    <property type="entry name" value="Glycerol-3-phosphate dehydrogenase [NAD(P)+]"/>
    <property type="match status" value="1"/>
</dbReference>
<dbReference type="GO" id="GO:0051287">
    <property type="term" value="F:NAD binding"/>
    <property type="evidence" value="ECO:0007669"/>
    <property type="project" value="InterPro"/>
</dbReference>
<feature type="binding site" evidence="13">
    <location>
        <position position="14"/>
    </location>
    <ligand>
        <name>NADPH</name>
        <dbReference type="ChEBI" id="CHEBI:57783"/>
    </ligand>
</feature>
<accession>A0A3T1D4Z4</accession>
<dbReference type="SUPFAM" id="SSF51735">
    <property type="entry name" value="NAD(P)-binding Rossmann-fold domains"/>
    <property type="match status" value="1"/>
</dbReference>
<evidence type="ECO:0000313" key="21">
    <source>
        <dbReference type="Proteomes" id="UP000289856"/>
    </source>
</evidence>
<evidence type="ECO:0000256" key="14">
    <source>
        <dbReference type="PIRSR" id="PIRSR000114-1"/>
    </source>
</evidence>
<sequence length="355" mass="37775">MALKKVAVIVAGSWGTALARVLVDNGHIVKLWTRNAEQAAQINQERRNEKFLPGALLPEGITATTDMAYAVSDAEAVLFVAPSSAMRDVAQQASGSLPKDALVIHATKGFESDTLKRMSTVLAEELGRPEQQIVVLSGPSHAEEVINRHPTTIVVASKEISFAEAAQDLFMNDAYFRVYTNSDVIGVETAGAIKNIIALGAGLSDGLGFGDNAKAALITRGLAEISRLGVAMGANPLTFAGLAGVGDLIVTCTSQHSRNWRAGSMLAQGLPLSDVLERMGMVVEGVRTTKAAHVLANKHHVEMPITDQLFAVLFENTSPEQAVGALMGRVRTHENEQQAVFHNKSINPDQVNPGL</sequence>
<dbReference type="RefSeq" id="WP_130608469.1">
    <property type="nucleotide sequence ID" value="NZ_AP019400.1"/>
</dbReference>
<comment type="catalytic activity">
    <reaction evidence="13">
        <text>sn-glycerol 3-phosphate + NAD(+) = dihydroxyacetone phosphate + NADH + H(+)</text>
        <dbReference type="Rhea" id="RHEA:11092"/>
        <dbReference type="ChEBI" id="CHEBI:15378"/>
        <dbReference type="ChEBI" id="CHEBI:57540"/>
        <dbReference type="ChEBI" id="CHEBI:57597"/>
        <dbReference type="ChEBI" id="CHEBI:57642"/>
        <dbReference type="ChEBI" id="CHEBI:57945"/>
        <dbReference type="EC" id="1.1.1.94"/>
    </reaction>
</comment>